<dbReference type="GO" id="GO:0005886">
    <property type="term" value="C:plasma membrane"/>
    <property type="evidence" value="ECO:0007669"/>
    <property type="project" value="UniProtKB-SubCell"/>
</dbReference>
<reference evidence="8" key="1">
    <citation type="journal article" date="2014" name="Int. J. Syst. Evol. Microbiol.">
        <title>Complete genome sequence of Corynebacterium casei LMG S-19264T (=DSM 44701T), isolated from a smear-ripened cheese.</title>
        <authorList>
            <consortium name="US DOE Joint Genome Institute (JGI-PGF)"/>
            <person name="Walter F."/>
            <person name="Albersmeier A."/>
            <person name="Kalinowski J."/>
            <person name="Ruckert C."/>
        </authorList>
    </citation>
    <scope>NUCLEOTIDE SEQUENCE</scope>
    <source>
        <strain evidence="8">CGMCC 1.15725</strain>
    </source>
</reference>
<evidence type="ECO:0000256" key="5">
    <source>
        <dbReference type="ARBA" id="ARBA00023136"/>
    </source>
</evidence>
<keyword evidence="2" id="KW-1003">Cell membrane</keyword>
<evidence type="ECO:0000256" key="2">
    <source>
        <dbReference type="ARBA" id="ARBA00022475"/>
    </source>
</evidence>
<organism evidence="8 9">
    <name type="scientific">Aliidongia dinghuensis</name>
    <dbReference type="NCBI Taxonomy" id="1867774"/>
    <lineage>
        <taxon>Bacteria</taxon>
        <taxon>Pseudomonadati</taxon>
        <taxon>Pseudomonadota</taxon>
        <taxon>Alphaproteobacteria</taxon>
        <taxon>Rhodospirillales</taxon>
        <taxon>Dongiaceae</taxon>
        <taxon>Aliidongia</taxon>
    </lineage>
</organism>
<feature type="transmembrane region" description="Helical" evidence="6">
    <location>
        <begin position="36"/>
        <end position="55"/>
    </location>
</feature>
<feature type="domain" description="Cardiolipin synthase N-terminal" evidence="7">
    <location>
        <begin position="16"/>
        <end position="57"/>
    </location>
</feature>
<evidence type="ECO:0000259" key="7">
    <source>
        <dbReference type="Pfam" id="PF13396"/>
    </source>
</evidence>
<protein>
    <recommendedName>
        <fullName evidence="7">Cardiolipin synthase N-terminal domain-containing protein</fullName>
    </recommendedName>
</protein>
<dbReference type="InterPro" id="IPR027379">
    <property type="entry name" value="CLS_N"/>
</dbReference>
<keyword evidence="9" id="KW-1185">Reference proteome</keyword>
<gene>
    <name evidence="8" type="ORF">GCM10011611_26630</name>
</gene>
<comment type="subcellular location">
    <subcellularLocation>
        <location evidence="1">Cell membrane</location>
        <topology evidence="1">Multi-pass membrane protein</topology>
    </subcellularLocation>
</comment>
<name>A0A8J2YTG3_9PROT</name>
<dbReference type="RefSeq" id="WP_189046435.1">
    <property type="nucleotide sequence ID" value="NZ_BMJQ01000006.1"/>
</dbReference>
<dbReference type="Proteomes" id="UP000646365">
    <property type="component" value="Unassembled WGS sequence"/>
</dbReference>
<evidence type="ECO:0000313" key="9">
    <source>
        <dbReference type="Proteomes" id="UP000646365"/>
    </source>
</evidence>
<evidence type="ECO:0000256" key="3">
    <source>
        <dbReference type="ARBA" id="ARBA00022692"/>
    </source>
</evidence>
<comment type="caution">
    <text evidence="8">The sequence shown here is derived from an EMBL/GenBank/DDBJ whole genome shotgun (WGS) entry which is preliminary data.</text>
</comment>
<keyword evidence="4 6" id="KW-1133">Transmembrane helix</keyword>
<dbReference type="EMBL" id="BMJQ01000006">
    <property type="protein sequence ID" value="GGF19385.1"/>
    <property type="molecule type" value="Genomic_DNA"/>
</dbReference>
<evidence type="ECO:0000256" key="4">
    <source>
        <dbReference type="ARBA" id="ARBA00022989"/>
    </source>
</evidence>
<dbReference type="Pfam" id="PF13396">
    <property type="entry name" value="PLDc_N"/>
    <property type="match status" value="1"/>
</dbReference>
<dbReference type="AlphaFoldDB" id="A0A8J2YTG3"/>
<evidence type="ECO:0000313" key="8">
    <source>
        <dbReference type="EMBL" id="GGF19385.1"/>
    </source>
</evidence>
<keyword evidence="3 6" id="KW-0812">Transmembrane</keyword>
<evidence type="ECO:0000256" key="1">
    <source>
        <dbReference type="ARBA" id="ARBA00004651"/>
    </source>
</evidence>
<proteinExistence type="predicted"/>
<keyword evidence="5 6" id="KW-0472">Membrane</keyword>
<evidence type="ECO:0000256" key="6">
    <source>
        <dbReference type="SAM" id="Phobius"/>
    </source>
</evidence>
<sequence>MFTFGHDLVGLIVLLLALWAIVGTLQSPADGATKLIWVLIILILPLAGFVLWYLLGPGPKRPFSRRI</sequence>
<reference evidence="8" key="2">
    <citation type="submission" date="2020-09" db="EMBL/GenBank/DDBJ databases">
        <authorList>
            <person name="Sun Q."/>
            <person name="Zhou Y."/>
        </authorList>
    </citation>
    <scope>NUCLEOTIDE SEQUENCE</scope>
    <source>
        <strain evidence="8">CGMCC 1.15725</strain>
    </source>
</reference>
<accession>A0A8J2YTG3</accession>